<feature type="region of interest" description="Disordered" evidence="1">
    <location>
        <begin position="1"/>
        <end position="20"/>
    </location>
</feature>
<proteinExistence type="predicted"/>
<reference evidence="3" key="1">
    <citation type="submission" date="2017-03" db="EMBL/GenBank/DDBJ databases">
        <title>Phytopthora megakarya and P. palmivora, two closely related causual agents of cacao black pod achieved similar genome size and gene model numbers by different mechanisms.</title>
        <authorList>
            <person name="Ali S."/>
            <person name="Shao J."/>
            <person name="Larry D.J."/>
            <person name="Kronmiller B."/>
            <person name="Shen D."/>
            <person name="Strem M.D."/>
            <person name="Melnick R.L."/>
            <person name="Guiltinan M.J."/>
            <person name="Tyler B.M."/>
            <person name="Meinhardt L.W."/>
            <person name="Bailey B.A."/>
        </authorList>
    </citation>
    <scope>NUCLEOTIDE SEQUENCE [LARGE SCALE GENOMIC DNA]</scope>
    <source>
        <strain evidence="3">zdho120</strain>
    </source>
</reference>
<evidence type="ECO:0000256" key="1">
    <source>
        <dbReference type="SAM" id="MobiDB-lite"/>
    </source>
</evidence>
<dbReference type="OrthoDB" id="129627at2759"/>
<feature type="compositionally biased region" description="Polar residues" evidence="1">
    <location>
        <begin position="11"/>
        <end position="20"/>
    </location>
</feature>
<evidence type="ECO:0000313" key="2">
    <source>
        <dbReference type="EMBL" id="OWZ02085.1"/>
    </source>
</evidence>
<evidence type="ECO:0000313" key="3">
    <source>
        <dbReference type="Proteomes" id="UP000198211"/>
    </source>
</evidence>
<accession>A0A225V9N5</accession>
<comment type="caution">
    <text evidence="2">The sequence shown here is derived from an EMBL/GenBank/DDBJ whole genome shotgun (WGS) entry which is preliminary data.</text>
</comment>
<organism evidence="2 3">
    <name type="scientific">Phytophthora megakarya</name>
    <dbReference type="NCBI Taxonomy" id="4795"/>
    <lineage>
        <taxon>Eukaryota</taxon>
        <taxon>Sar</taxon>
        <taxon>Stramenopiles</taxon>
        <taxon>Oomycota</taxon>
        <taxon>Peronosporomycetes</taxon>
        <taxon>Peronosporales</taxon>
        <taxon>Peronosporaceae</taxon>
        <taxon>Phytophthora</taxon>
    </lineage>
</organism>
<name>A0A225V9N5_9STRA</name>
<dbReference type="Proteomes" id="UP000198211">
    <property type="component" value="Unassembled WGS sequence"/>
</dbReference>
<gene>
    <name evidence="2" type="ORF">PHMEG_00026417</name>
</gene>
<sequence length="170" mass="19106">MNDDIEELESSTHNSDFGSTQSNFENSLQLTHGMRFPSAILALYPIQFYALYLRKSVKAEPRSGIDSIFICTSGRSGGSCPFLVQLFKRKCGIWIITNLCEDHMDCVSVAKATFRQIPQLPTNCKELKRSQELIQPYLETFSRLNPGSTALMEKDDLRTFKSICTCTSSG</sequence>
<protein>
    <submittedName>
        <fullName evidence="2">Uncharacterized protein</fullName>
    </submittedName>
</protein>
<dbReference type="AlphaFoldDB" id="A0A225V9N5"/>
<dbReference type="EMBL" id="NBNE01006409">
    <property type="protein sequence ID" value="OWZ02085.1"/>
    <property type="molecule type" value="Genomic_DNA"/>
</dbReference>
<keyword evidence="3" id="KW-1185">Reference proteome</keyword>